<name>A0A448HFT5_9ACTO</name>
<dbReference type="KEGG" id="ahw:NCTC11636_01006"/>
<keyword evidence="1 2" id="KW-0238">DNA-binding</keyword>
<dbReference type="Gene3D" id="1.10.357.10">
    <property type="entry name" value="Tetracycline Repressor, domain 2"/>
    <property type="match status" value="1"/>
</dbReference>
<reference evidence="4 5" key="1">
    <citation type="submission" date="2018-12" db="EMBL/GenBank/DDBJ databases">
        <authorList>
            <consortium name="Pathogen Informatics"/>
        </authorList>
    </citation>
    <scope>NUCLEOTIDE SEQUENCE [LARGE SCALE GENOMIC DNA]</scope>
    <source>
        <strain evidence="4 5">NCTC11636</strain>
    </source>
</reference>
<dbReference type="RefSeq" id="WP_126382165.1">
    <property type="nucleotide sequence ID" value="NZ_LR134350.1"/>
</dbReference>
<evidence type="ECO:0000256" key="2">
    <source>
        <dbReference type="PROSITE-ProRule" id="PRU00335"/>
    </source>
</evidence>
<proteinExistence type="predicted"/>
<dbReference type="Proteomes" id="UP000266895">
    <property type="component" value="Chromosome"/>
</dbReference>
<gene>
    <name evidence="4" type="ORF">NCTC11636_01006</name>
</gene>
<sequence>MTPAGRDGRPDRRRARTRRAVEHAFIELVGEKGYTGLTVQEILDRADVGRSTFYTHFHSKEDLLGLVVVSICDHVLAPSAPEGTHDFTTRREPVDIVEHILTHVADEGSAVRALLTGGTGAPLVHRLREALTERVDTIFPEVLRSAGSLPAGEDSFLRHHLAGTVVEAILWWSDEGFRTPAGTVAARCLAVTDPLRHRC</sequence>
<evidence type="ECO:0000259" key="3">
    <source>
        <dbReference type="PROSITE" id="PS50977"/>
    </source>
</evidence>
<dbReference type="AlphaFoldDB" id="A0A448HFT5"/>
<accession>A0A448HFT5</accession>
<dbReference type="SUPFAM" id="SSF46689">
    <property type="entry name" value="Homeodomain-like"/>
    <property type="match status" value="1"/>
</dbReference>
<keyword evidence="5" id="KW-1185">Reference proteome</keyword>
<dbReference type="InterPro" id="IPR009057">
    <property type="entry name" value="Homeodomain-like_sf"/>
</dbReference>
<dbReference type="PRINTS" id="PR00455">
    <property type="entry name" value="HTHTETR"/>
</dbReference>
<evidence type="ECO:0000256" key="1">
    <source>
        <dbReference type="ARBA" id="ARBA00023125"/>
    </source>
</evidence>
<dbReference type="InterPro" id="IPR001647">
    <property type="entry name" value="HTH_TetR"/>
</dbReference>
<dbReference type="Pfam" id="PF00440">
    <property type="entry name" value="TetR_N"/>
    <property type="match status" value="1"/>
</dbReference>
<evidence type="ECO:0000313" key="4">
    <source>
        <dbReference type="EMBL" id="VEG27387.1"/>
    </source>
</evidence>
<dbReference type="OrthoDB" id="4746440at2"/>
<evidence type="ECO:0000313" key="5">
    <source>
        <dbReference type="Proteomes" id="UP000266895"/>
    </source>
</evidence>
<organism evidence="4 5">
    <name type="scientific">Actinomyces howellii</name>
    <dbReference type="NCBI Taxonomy" id="52771"/>
    <lineage>
        <taxon>Bacteria</taxon>
        <taxon>Bacillati</taxon>
        <taxon>Actinomycetota</taxon>
        <taxon>Actinomycetes</taxon>
        <taxon>Actinomycetales</taxon>
        <taxon>Actinomycetaceae</taxon>
        <taxon>Actinomyces</taxon>
    </lineage>
</organism>
<protein>
    <submittedName>
        <fullName evidence="4">DNA-binding transcriptional repressor FabR</fullName>
    </submittedName>
</protein>
<feature type="domain" description="HTH tetR-type" evidence="3">
    <location>
        <begin position="15"/>
        <end position="75"/>
    </location>
</feature>
<dbReference type="InterPro" id="IPR050624">
    <property type="entry name" value="HTH-type_Tx_Regulator"/>
</dbReference>
<dbReference type="GO" id="GO:0003677">
    <property type="term" value="F:DNA binding"/>
    <property type="evidence" value="ECO:0007669"/>
    <property type="project" value="UniProtKB-UniRule"/>
</dbReference>
<dbReference type="EMBL" id="LR134350">
    <property type="protein sequence ID" value="VEG27387.1"/>
    <property type="molecule type" value="Genomic_DNA"/>
</dbReference>
<feature type="DNA-binding region" description="H-T-H motif" evidence="2">
    <location>
        <begin position="38"/>
        <end position="57"/>
    </location>
</feature>
<dbReference type="PANTHER" id="PTHR43479:SF7">
    <property type="entry name" value="TETR-FAMILY TRANSCRIPTIONAL REGULATOR"/>
    <property type="match status" value="1"/>
</dbReference>
<dbReference type="PROSITE" id="PS50977">
    <property type="entry name" value="HTH_TETR_2"/>
    <property type="match status" value="1"/>
</dbReference>
<dbReference type="PANTHER" id="PTHR43479">
    <property type="entry name" value="ACREF/ENVCD OPERON REPRESSOR-RELATED"/>
    <property type="match status" value="1"/>
</dbReference>